<reference evidence="1 2" key="1">
    <citation type="journal article" date="2018" name="Sci. Rep.">
        <title>Genomic signatures of local adaptation to the degree of environmental predictability in rotifers.</title>
        <authorList>
            <person name="Franch-Gras L."/>
            <person name="Hahn C."/>
            <person name="Garcia-Roger E.M."/>
            <person name="Carmona M.J."/>
            <person name="Serra M."/>
            <person name="Gomez A."/>
        </authorList>
    </citation>
    <scope>NUCLEOTIDE SEQUENCE [LARGE SCALE GENOMIC DNA]</scope>
    <source>
        <strain evidence="1">HYR1</strain>
    </source>
</reference>
<dbReference type="OrthoDB" id="10187382at2759"/>
<evidence type="ECO:0000313" key="2">
    <source>
        <dbReference type="Proteomes" id="UP000276133"/>
    </source>
</evidence>
<evidence type="ECO:0000313" key="1">
    <source>
        <dbReference type="EMBL" id="RNA00130.1"/>
    </source>
</evidence>
<sequence length="69" mass="8077">MYRESNYQKVNLVNVEPQVGPNDCGLFCEAYDQMLAYGRDPFSIKLECDKHSIFLLNLILYKILDVPKY</sequence>
<keyword evidence="2" id="KW-1185">Reference proteome</keyword>
<protein>
    <submittedName>
        <fullName evidence="1">Uncharacterized protein</fullName>
    </submittedName>
</protein>
<dbReference type="Proteomes" id="UP000276133">
    <property type="component" value="Unassembled WGS sequence"/>
</dbReference>
<organism evidence="1 2">
    <name type="scientific">Brachionus plicatilis</name>
    <name type="common">Marine rotifer</name>
    <name type="synonym">Brachionus muelleri</name>
    <dbReference type="NCBI Taxonomy" id="10195"/>
    <lineage>
        <taxon>Eukaryota</taxon>
        <taxon>Metazoa</taxon>
        <taxon>Spiralia</taxon>
        <taxon>Gnathifera</taxon>
        <taxon>Rotifera</taxon>
        <taxon>Eurotatoria</taxon>
        <taxon>Monogononta</taxon>
        <taxon>Pseudotrocha</taxon>
        <taxon>Ploima</taxon>
        <taxon>Brachionidae</taxon>
        <taxon>Brachionus</taxon>
    </lineage>
</organism>
<dbReference type="AlphaFoldDB" id="A0A3M7PM30"/>
<dbReference type="EMBL" id="REGN01009907">
    <property type="protein sequence ID" value="RNA00130.1"/>
    <property type="molecule type" value="Genomic_DNA"/>
</dbReference>
<accession>A0A3M7PM30</accession>
<proteinExistence type="predicted"/>
<name>A0A3M7PM30_BRAPC</name>
<gene>
    <name evidence="1" type="ORF">BpHYR1_021153</name>
</gene>
<comment type="caution">
    <text evidence="1">The sequence shown here is derived from an EMBL/GenBank/DDBJ whole genome shotgun (WGS) entry which is preliminary data.</text>
</comment>